<protein>
    <recommendedName>
        <fullName evidence="1">Reverse transcriptase domain-containing protein</fullName>
    </recommendedName>
</protein>
<proteinExistence type="predicted"/>
<dbReference type="InterPro" id="IPR036875">
    <property type="entry name" value="Znf_CCHC_sf"/>
</dbReference>
<dbReference type="Proteomes" id="UP000626092">
    <property type="component" value="Unassembled WGS sequence"/>
</dbReference>
<reference evidence="2" key="1">
    <citation type="submission" date="2019-11" db="EMBL/GenBank/DDBJ databases">
        <authorList>
            <person name="Liu Y."/>
            <person name="Hou J."/>
            <person name="Li T.-Q."/>
            <person name="Guan C.-H."/>
            <person name="Wu X."/>
            <person name="Wu H.-Z."/>
            <person name="Ling F."/>
            <person name="Zhang R."/>
            <person name="Shi X.-G."/>
            <person name="Ren J.-P."/>
            <person name="Chen E.-F."/>
            <person name="Sun J.-M."/>
        </authorList>
    </citation>
    <scope>NUCLEOTIDE SEQUENCE</scope>
    <source>
        <strain evidence="2">Adult_tree_wgs_1</strain>
        <tissue evidence="2">Leaves</tissue>
    </source>
</reference>
<dbReference type="EMBL" id="WJXA01000006">
    <property type="protein sequence ID" value="KAF7141840.1"/>
    <property type="molecule type" value="Genomic_DNA"/>
</dbReference>
<dbReference type="PANTHER" id="PTHR31635:SF196">
    <property type="entry name" value="REVERSE TRANSCRIPTASE DOMAIN-CONTAINING PROTEIN-RELATED"/>
    <property type="match status" value="1"/>
</dbReference>
<accession>A0A834LNS3</accession>
<dbReference type="InterPro" id="IPR043502">
    <property type="entry name" value="DNA/RNA_pol_sf"/>
</dbReference>
<dbReference type="SUPFAM" id="SSF57756">
    <property type="entry name" value="Retrovirus zinc finger-like domains"/>
    <property type="match status" value="1"/>
</dbReference>
<feature type="domain" description="Reverse transcriptase" evidence="1">
    <location>
        <begin position="1"/>
        <end position="222"/>
    </location>
</feature>
<dbReference type="GO" id="GO:0008270">
    <property type="term" value="F:zinc ion binding"/>
    <property type="evidence" value="ECO:0007669"/>
    <property type="project" value="InterPro"/>
</dbReference>
<sequence length="267" mass="30205">MNTTAQIPIRSQQIISKRLQVVLPVLVDPAQSRFVKGRRIADNIFLTQELMRGYHKSSSSPRCAMKVDIRKAYDNVRWEFLWDVLSSMNFHPTMIKRLQACVTTANYTLSLNGEATGYIMGQKGLWQGDPLSSYLFVLVMEILTCLLREKSMLPEFHFHWRCGHTKIINLCFADDLMIFCKGELSSITLIQEALTEFQALSEMTSESVKESGKIFGYNPSVTPTAVVSHVPTVGSVNHAKKLRDNGNCFVCDKHGHKVVDCRNEQGQ</sequence>
<comment type="caution">
    <text evidence="2">The sequence shown here is derived from an EMBL/GenBank/DDBJ whole genome shotgun (WGS) entry which is preliminary data.</text>
</comment>
<gene>
    <name evidence="2" type="ORF">RHSIM_Rhsim06G0099000</name>
</gene>
<dbReference type="PROSITE" id="PS50878">
    <property type="entry name" value="RT_POL"/>
    <property type="match status" value="1"/>
</dbReference>
<dbReference type="InterPro" id="IPR000477">
    <property type="entry name" value="RT_dom"/>
</dbReference>
<dbReference type="AlphaFoldDB" id="A0A834LNS3"/>
<dbReference type="PANTHER" id="PTHR31635">
    <property type="entry name" value="REVERSE TRANSCRIPTASE DOMAIN-CONTAINING PROTEIN-RELATED"/>
    <property type="match status" value="1"/>
</dbReference>
<dbReference type="SUPFAM" id="SSF56672">
    <property type="entry name" value="DNA/RNA polymerases"/>
    <property type="match status" value="1"/>
</dbReference>
<evidence type="ECO:0000313" key="2">
    <source>
        <dbReference type="EMBL" id="KAF7141840.1"/>
    </source>
</evidence>
<evidence type="ECO:0000259" key="1">
    <source>
        <dbReference type="PROSITE" id="PS50878"/>
    </source>
</evidence>
<evidence type="ECO:0000313" key="3">
    <source>
        <dbReference type="Proteomes" id="UP000626092"/>
    </source>
</evidence>
<dbReference type="GO" id="GO:0003676">
    <property type="term" value="F:nucleic acid binding"/>
    <property type="evidence" value="ECO:0007669"/>
    <property type="project" value="InterPro"/>
</dbReference>
<dbReference type="OrthoDB" id="1733541at2759"/>
<name>A0A834LNS3_RHOSS</name>
<organism evidence="2 3">
    <name type="scientific">Rhododendron simsii</name>
    <name type="common">Sims's rhododendron</name>
    <dbReference type="NCBI Taxonomy" id="118357"/>
    <lineage>
        <taxon>Eukaryota</taxon>
        <taxon>Viridiplantae</taxon>
        <taxon>Streptophyta</taxon>
        <taxon>Embryophyta</taxon>
        <taxon>Tracheophyta</taxon>
        <taxon>Spermatophyta</taxon>
        <taxon>Magnoliopsida</taxon>
        <taxon>eudicotyledons</taxon>
        <taxon>Gunneridae</taxon>
        <taxon>Pentapetalae</taxon>
        <taxon>asterids</taxon>
        <taxon>Ericales</taxon>
        <taxon>Ericaceae</taxon>
        <taxon>Ericoideae</taxon>
        <taxon>Rhodoreae</taxon>
        <taxon>Rhododendron</taxon>
    </lineage>
</organism>
<dbReference type="CDD" id="cd01650">
    <property type="entry name" value="RT_nLTR_like"/>
    <property type="match status" value="1"/>
</dbReference>
<keyword evidence="3" id="KW-1185">Reference proteome</keyword>
<dbReference type="Pfam" id="PF00078">
    <property type="entry name" value="RVT_1"/>
    <property type="match status" value="1"/>
</dbReference>